<evidence type="ECO:0000313" key="3">
    <source>
        <dbReference type="Proteomes" id="UP000198779"/>
    </source>
</evidence>
<sequence length="109" mass="12756">MKKFIFLQNAIELMALLLSGKRIEGALYIDKGTGRLTFKAYLRHRILHKDKLVKRLEHGWVKESRKRIKVYESVPKDLGMVRVMSVIDREVKTAKDALIDRELDKMIFG</sequence>
<evidence type="ECO:0000313" key="4">
    <source>
        <dbReference type="Proteomes" id="UP000199134"/>
    </source>
</evidence>
<dbReference type="Proteomes" id="UP000199134">
    <property type="component" value="Unassembled WGS sequence"/>
</dbReference>
<dbReference type="STRING" id="645274.SAMN04487901_11180"/>
<reference evidence="1 4" key="1">
    <citation type="submission" date="2016-10" db="EMBL/GenBank/DDBJ databases">
        <authorList>
            <person name="de Groot N.N."/>
        </authorList>
    </citation>
    <scope>NUCLEOTIDE SEQUENCE [LARGE SCALE GENOMIC DNA]</scope>
    <source>
        <strain evidence="4">BP1-145</strain>
        <strain evidence="1">BP1-148</strain>
    </source>
</reference>
<dbReference type="AlphaFoldDB" id="A0A1H0ELG7"/>
<proteinExistence type="predicted"/>
<organism evidence="2 4">
    <name type="scientific">Prevotella communis</name>
    <dbReference type="NCBI Taxonomy" id="2913614"/>
    <lineage>
        <taxon>Bacteria</taxon>
        <taxon>Pseudomonadati</taxon>
        <taxon>Bacteroidota</taxon>
        <taxon>Bacteroidia</taxon>
        <taxon>Bacteroidales</taxon>
        <taxon>Prevotellaceae</taxon>
        <taxon>Prevotella</taxon>
    </lineage>
</organism>
<accession>A0A1G7XTM9</accession>
<dbReference type="Proteomes" id="UP000198779">
    <property type="component" value="Unassembled WGS sequence"/>
</dbReference>
<dbReference type="RefSeq" id="WP_091818202.1">
    <property type="nucleotide sequence ID" value="NZ_CP091790.1"/>
</dbReference>
<gene>
    <name evidence="2" type="ORF">SAMN04487900_103225</name>
    <name evidence="1" type="ORF">SAMN04487901_11180</name>
</gene>
<reference evidence="2 3" key="2">
    <citation type="submission" date="2016-10" db="EMBL/GenBank/DDBJ databases">
        <authorList>
            <person name="Varghese N."/>
            <person name="Submissions S."/>
        </authorList>
    </citation>
    <scope>NUCLEOTIDE SEQUENCE</scope>
    <source>
        <strain evidence="2">BP1-145</strain>
        <strain evidence="3">BP1-148</strain>
    </source>
</reference>
<evidence type="ECO:0000313" key="1">
    <source>
        <dbReference type="EMBL" id="SDG87491.1"/>
    </source>
</evidence>
<name>A0A1H0ELG7_9BACT</name>
<accession>A0A1H0ELG7</accession>
<keyword evidence="3" id="KW-1185">Reference proteome</keyword>
<protein>
    <submittedName>
        <fullName evidence="2">Uncharacterized protein</fullName>
    </submittedName>
</protein>
<dbReference type="EMBL" id="FNCQ01000011">
    <property type="protein sequence ID" value="SDG87491.1"/>
    <property type="molecule type" value="Genomic_DNA"/>
</dbReference>
<dbReference type="EMBL" id="FNIW01000003">
    <property type="protein sequence ID" value="SDN83244.1"/>
    <property type="molecule type" value="Genomic_DNA"/>
</dbReference>
<evidence type="ECO:0000313" key="2">
    <source>
        <dbReference type="EMBL" id="SDN83244.1"/>
    </source>
</evidence>
<dbReference type="OrthoDB" id="1073283at2"/>